<dbReference type="InterPro" id="IPR050808">
    <property type="entry name" value="Phage_Integrase"/>
</dbReference>
<evidence type="ECO:0000256" key="1">
    <source>
        <dbReference type="ARBA" id="ARBA00008857"/>
    </source>
</evidence>
<dbReference type="Gene3D" id="1.10.443.10">
    <property type="entry name" value="Intergrase catalytic core"/>
    <property type="match status" value="1"/>
</dbReference>
<evidence type="ECO:0000256" key="3">
    <source>
        <dbReference type="ARBA" id="ARBA00023125"/>
    </source>
</evidence>
<dbReference type="Pfam" id="PF00589">
    <property type="entry name" value="Phage_integrase"/>
    <property type="match status" value="1"/>
</dbReference>
<keyword evidence="2" id="KW-0229">DNA integration</keyword>
<comment type="caution">
    <text evidence="9">The sequence shown here is derived from an EMBL/GenBank/DDBJ whole genome shotgun (WGS) entry which is preliminary data.</text>
</comment>
<dbReference type="PROSITE" id="PS51898">
    <property type="entry name" value="TYR_RECOMBINASE"/>
    <property type="match status" value="1"/>
</dbReference>
<evidence type="ECO:0000313" key="10">
    <source>
        <dbReference type="Proteomes" id="UP000637578"/>
    </source>
</evidence>
<dbReference type="SUPFAM" id="SSF56349">
    <property type="entry name" value="DNA breaking-rejoining enzymes"/>
    <property type="match status" value="1"/>
</dbReference>
<dbReference type="AlphaFoldDB" id="A0A8J3CE03"/>
<dbReference type="InterPro" id="IPR013762">
    <property type="entry name" value="Integrase-like_cat_sf"/>
</dbReference>
<reference evidence="9" key="2">
    <citation type="submission" date="2020-09" db="EMBL/GenBank/DDBJ databases">
        <authorList>
            <person name="Sun Q."/>
            <person name="Zhou Y."/>
        </authorList>
    </citation>
    <scope>NUCLEOTIDE SEQUENCE</scope>
    <source>
        <strain evidence="9">CGMCC 4.5737</strain>
    </source>
</reference>
<name>A0A8J3CE03_9PSEU</name>
<dbReference type="Gene3D" id="1.10.150.130">
    <property type="match status" value="1"/>
</dbReference>
<comment type="similarity">
    <text evidence="1">Belongs to the 'phage' integrase family.</text>
</comment>
<dbReference type="RefSeq" id="WP_189057175.1">
    <property type="nucleotide sequence ID" value="NZ_BMMK01000010.1"/>
</dbReference>
<dbReference type="GO" id="GO:0006310">
    <property type="term" value="P:DNA recombination"/>
    <property type="evidence" value="ECO:0007669"/>
    <property type="project" value="UniProtKB-KW"/>
</dbReference>
<dbReference type="CDD" id="cd01189">
    <property type="entry name" value="INT_ICEBs1_C_like"/>
    <property type="match status" value="1"/>
</dbReference>
<dbReference type="PROSITE" id="PS51900">
    <property type="entry name" value="CB"/>
    <property type="match status" value="1"/>
</dbReference>
<evidence type="ECO:0000259" key="7">
    <source>
        <dbReference type="PROSITE" id="PS51898"/>
    </source>
</evidence>
<evidence type="ECO:0000256" key="5">
    <source>
        <dbReference type="PROSITE-ProRule" id="PRU01248"/>
    </source>
</evidence>
<dbReference type="Proteomes" id="UP000637578">
    <property type="component" value="Unassembled WGS sequence"/>
</dbReference>
<evidence type="ECO:0000256" key="6">
    <source>
        <dbReference type="SAM" id="MobiDB-lite"/>
    </source>
</evidence>
<dbReference type="InterPro" id="IPR011010">
    <property type="entry name" value="DNA_brk_join_enz"/>
</dbReference>
<dbReference type="EMBL" id="BMMK01000010">
    <property type="protein sequence ID" value="GGM53023.1"/>
    <property type="molecule type" value="Genomic_DNA"/>
</dbReference>
<keyword evidence="3 5" id="KW-0238">DNA-binding</keyword>
<dbReference type="InterPro" id="IPR053876">
    <property type="entry name" value="Phage_int_M"/>
</dbReference>
<dbReference type="GO" id="GO:0003677">
    <property type="term" value="F:DNA binding"/>
    <property type="evidence" value="ECO:0007669"/>
    <property type="project" value="UniProtKB-UniRule"/>
</dbReference>
<dbReference type="Pfam" id="PF22022">
    <property type="entry name" value="Phage_int_M"/>
    <property type="match status" value="1"/>
</dbReference>
<reference evidence="9" key="1">
    <citation type="journal article" date="2014" name="Int. J. Syst. Evol. Microbiol.">
        <title>Complete genome sequence of Corynebacterium casei LMG S-19264T (=DSM 44701T), isolated from a smear-ripened cheese.</title>
        <authorList>
            <consortium name="US DOE Joint Genome Institute (JGI-PGF)"/>
            <person name="Walter F."/>
            <person name="Albersmeier A."/>
            <person name="Kalinowski J."/>
            <person name="Ruckert C."/>
        </authorList>
    </citation>
    <scope>NUCLEOTIDE SEQUENCE</scope>
    <source>
        <strain evidence="9">CGMCC 4.5737</strain>
    </source>
</reference>
<keyword evidence="10" id="KW-1185">Reference proteome</keyword>
<evidence type="ECO:0000256" key="4">
    <source>
        <dbReference type="ARBA" id="ARBA00023172"/>
    </source>
</evidence>
<organism evidence="9 10">
    <name type="scientific">Longimycelium tulufanense</name>
    <dbReference type="NCBI Taxonomy" id="907463"/>
    <lineage>
        <taxon>Bacteria</taxon>
        <taxon>Bacillati</taxon>
        <taxon>Actinomycetota</taxon>
        <taxon>Actinomycetes</taxon>
        <taxon>Pseudonocardiales</taxon>
        <taxon>Pseudonocardiaceae</taxon>
        <taxon>Longimycelium</taxon>
    </lineage>
</organism>
<feature type="region of interest" description="Disordered" evidence="6">
    <location>
        <begin position="1"/>
        <end position="21"/>
    </location>
</feature>
<proteinExistence type="inferred from homology"/>
<dbReference type="PANTHER" id="PTHR30629:SF2">
    <property type="entry name" value="PROPHAGE INTEGRASE INTS-RELATED"/>
    <property type="match status" value="1"/>
</dbReference>
<sequence>MGRPPLDIGTHGKINTRCETPAGVTPEKWRAYTNYRDNDGKTRQVERWGPTENKALNALNRALRDRAGRSGTRLARNSRFADAAKIYIEQIRAKRKPTTYDNYNWFLEEVVLPAVGQLLLREITPARLDDLIDDLRDKRDFSTSSLRNVRIVLRGVLQVAVRREILAHNPGRDMSRIEGGPRCKPRALTAEQLADFLTKLDADERAVAQDLPDLLRFLFGTGARIGEALALRWCDCNLTDDPITIGDQTIPPRSIWINGNIVRVKEVGLVRHDGKTFAANRVVGLPDFLHTLLLVRKDLTAADEEPVFPSGVLTWRDPRNVGTAIRHLRQRIGYPDFTSHVARKTVATTLDRSGHTARQIADQLGHANPSMTQNVYMGRGLANPEAPKALDALHRQKESA</sequence>
<dbReference type="InterPro" id="IPR044068">
    <property type="entry name" value="CB"/>
</dbReference>
<feature type="domain" description="Core-binding (CB)" evidence="8">
    <location>
        <begin position="78"/>
        <end position="161"/>
    </location>
</feature>
<protein>
    <submittedName>
        <fullName evidence="9">Phage integrase</fullName>
    </submittedName>
</protein>
<dbReference type="InterPro" id="IPR002104">
    <property type="entry name" value="Integrase_catalytic"/>
</dbReference>
<gene>
    <name evidence="9" type="ORF">GCM10012275_25000</name>
</gene>
<evidence type="ECO:0000256" key="2">
    <source>
        <dbReference type="ARBA" id="ARBA00022908"/>
    </source>
</evidence>
<feature type="domain" description="Tyr recombinase" evidence="7">
    <location>
        <begin position="183"/>
        <end position="391"/>
    </location>
</feature>
<evidence type="ECO:0000259" key="8">
    <source>
        <dbReference type="PROSITE" id="PS51900"/>
    </source>
</evidence>
<accession>A0A8J3CE03</accession>
<keyword evidence="4" id="KW-0233">DNA recombination</keyword>
<dbReference type="PANTHER" id="PTHR30629">
    <property type="entry name" value="PROPHAGE INTEGRASE"/>
    <property type="match status" value="1"/>
</dbReference>
<dbReference type="InterPro" id="IPR010998">
    <property type="entry name" value="Integrase_recombinase_N"/>
</dbReference>
<evidence type="ECO:0000313" key="9">
    <source>
        <dbReference type="EMBL" id="GGM53023.1"/>
    </source>
</evidence>
<dbReference type="GO" id="GO:0015074">
    <property type="term" value="P:DNA integration"/>
    <property type="evidence" value="ECO:0007669"/>
    <property type="project" value="UniProtKB-KW"/>
</dbReference>